<sequence length="190" mass="21734">MTKSHRLRISLRAVLILFALVCVLAAVASNDARRQQRAVKWIRDQGGIVVYDESYWDRTSRTIEEKVLLTPKWLRELIGYDYFYSVVSVDLADRNLTDISPLANLPAVIRLDLSSNHISDIRPLEQIEQLDTLKLSDNELRDGDSLYRLGDVRFLTISGNPLDAAFIEEWRAWRRLPPESRGLPPSASVD</sequence>
<evidence type="ECO:0000256" key="2">
    <source>
        <dbReference type="ARBA" id="ARBA00022737"/>
    </source>
</evidence>
<dbReference type="EMBL" id="CP036339">
    <property type="protein sequence ID" value="QDT74527.1"/>
    <property type="molecule type" value="Genomic_DNA"/>
</dbReference>
<protein>
    <submittedName>
        <fullName evidence="3">Internalin-A</fullName>
    </submittedName>
</protein>
<keyword evidence="1" id="KW-0433">Leucine-rich repeat</keyword>
<proteinExistence type="predicted"/>
<reference evidence="3 4" key="1">
    <citation type="submission" date="2019-02" db="EMBL/GenBank/DDBJ databases">
        <title>Deep-cultivation of Planctomycetes and their phenomic and genomic characterization uncovers novel biology.</title>
        <authorList>
            <person name="Wiegand S."/>
            <person name="Jogler M."/>
            <person name="Boedeker C."/>
            <person name="Pinto D."/>
            <person name="Vollmers J."/>
            <person name="Rivas-Marin E."/>
            <person name="Kohn T."/>
            <person name="Peeters S.H."/>
            <person name="Heuer A."/>
            <person name="Rast P."/>
            <person name="Oberbeckmann S."/>
            <person name="Bunk B."/>
            <person name="Jeske O."/>
            <person name="Meyerdierks A."/>
            <person name="Storesund J.E."/>
            <person name="Kallscheuer N."/>
            <person name="Luecker S."/>
            <person name="Lage O.M."/>
            <person name="Pohl T."/>
            <person name="Merkel B.J."/>
            <person name="Hornburger P."/>
            <person name="Mueller R.-W."/>
            <person name="Bruemmer F."/>
            <person name="Labrenz M."/>
            <person name="Spormann A.M."/>
            <person name="Op den Camp H."/>
            <person name="Overmann J."/>
            <person name="Amann R."/>
            <person name="Jetten M.S.M."/>
            <person name="Mascher T."/>
            <person name="Medema M.H."/>
            <person name="Devos D.P."/>
            <person name="Kaster A.-K."/>
            <person name="Ovreas L."/>
            <person name="Rohde M."/>
            <person name="Galperin M.Y."/>
            <person name="Jogler C."/>
        </authorList>
    </citation>
    <scope>NUCLEOTIDE SEQUENCE [LARGE SCALE GENOMIC DNA]</scope>
    <source>
        <strain evidence="3 4">I41</strain>
    </source>
</reference>
<organism evidence="3 4">
    <name type="scientific">Lacipirellula limnantheis</name>
    <dbReference type="NCBI Taxonomy" id="2528024"/>
    <lineage>
        <taxon>Bacteria</taxon>
        <taxon>Pseudomonadati</taxon>
        <taxon>Planctomycetota</taxon>
        <taxon>Planctomycetia</taxon>
        <taxon>Pirellulales</taxon>
        <taxon>Lacipirellulaceae</taxon>
        <taxon>Lacipirellula</taxon>
    </lineage>
</organism>
<evidence type="ECO:0000313" key="4">
    <source>
        <dbReference type="Proteomes" id="UP000317909"/>
    </source>
</evidence>
<gene>
    <name evidence="3" type="primary">inlA_2</name>
    <name evidence="3" type="ORF">I41_37240</name>
</gene>
<dbReference type="KEGG" id="llh:I41_37240"/>
<dbReference type="Gene3D" id="3.80.10.10">
    <property type="entry name" value="Ribonuclease Inhibitor"/>
    <property type="match status" value="1"/>
</dbReference>
<accession>A0A517U1M9</accession>
<dbReference type="PANTHER" id="PTHR18849">
    <property type="entry name" value="LEUCINE RICH REPEAT PROTEIN"/>
    <property type="match status" value="1"/>
</dbReference>
<evidence type="ECO:0000256" key="1">
    <source>
        <dbReference type="ARBA" id="ARBA00022614"/>
    </source>
</evidence>
<name>A0A517U1M9_9BACT</name>
<evidence type="ECO:0000313" key="3">
    <source>
        <dbReference type="EMBL" id="QDT74527.1"/>
    </source>
</evidence>
<keyword evidence="4" id="KW-1185">Reference proteome</keyword>
<dbReference type="OrthoDB" id="274534at2"/>
<dbReference type="SUPFAM" id="SSF52058">
    <property type="entry name" value="L domain-like"/>
    <property type="match status" value="1"/>
</dbReference>
<dbReference type="Proteomes" id="UP000317909">
    <property type="component" value="Chromosome"/>
</dbReference>
<dbReference type="AlphaFoldDB" id="A0A517U1M9"/>
<dbReference type="RefSeq" id="WP_145434265.1">
    <property type="nucleotide sequence ID" value="NZ_CP036339.1"/>
</dbReference>
<dbReference type="PANTHER" id="PTHR18849:SF0">
    <property type="entry name" value="CILIA- AND FLAGELLA-ASSOCIATED PROTEIN 410-RELATED"/>
    <property type="match status" value="1"/>
</dbReference>
<keyword evidence="2" id="KW-0677">Repeat</keyword>
<dbReference type="InterPro" id="IPR032675">
    <property type="entry name" value="LRR_dom_sf"/>
</dbReference>